<evidence type="ECO:0000313" key="3">
    <source>
        <dbReference type="WBParaSite" id="TCNE_0000521701-mRNA-1"/>
    </source>
</evidence>
<gene>
    <name evidence="1" type="ORF">TCNE_LOCUS5217</name>
</gene>
<reference evidence="3" key="1">
    <citation type="submission" date="2016-06" db="UniProtKB">
        <authorList>
            <consortium name="WormBaseParasite"/>
        </authorList>
    </citation>
    <scope>IDENTIFICATION</scope>
</reference>
<dbReference type="EMBL" id="UYWY01011952">
    <property type="protein sequence ID" value="VDM34550.1"/>
    <property type="molecule type" value="Genomic_DNA"/>
</dbReference>
<dbReference type="Gene3D" id="3.40.50.720">
    <property type="entry name" value="NAD(P)-binding Rossmann-like Domain"/>
    <property type="match status" value="1"/>
</dbReference>
<dbReference type="Proteomes" id="UP000050794">
    <property type="component" value="Unassembled WGS sequence"/>
</dbReference>
<protein>
    <submittedName>
        <fullName evidence="1 3">Uncharacterized protein</fullName>
    </submittedName>
</protein>
<keyword evidence="2" id="KW-1185">Reference proteome</keyword>
<evidence type="ECO:0000313" key="2">
    <source>
        <dbReference type="Proteomes" id="UP000050794"/>
    </source>
</evidence>
<dbReference type="WBParaSite" id="TCNE_0000521701-mRNA-1">
    <property type="protein sequence ID" value="TCNE_0000521701-mRNA-1"/>
    <property type="gene ID" value="TCNE_0000521701"/>
</dbReference>
<proteinExistence type="predicted"/>
<evidence type="ECO:0000313" key="1">
    <source>
        <dbReference type="EMBL" id="VDM34550.1"/>
    </source>
</evidence>
<accession>A0A183U9P7</accession>
<reference evidence="1 2" key="2">
    <citation type="submission" date="2018-11" db="EMBL/GenBank/DDBJ databases">
        <authorList>
            <consortium name="Pathogen Informatics"/>
        </authorList>
    </citation>
    <scope>NUCLEOTIDE SEQUENCE [LARGE SCALE GENOMIC DNA]</scope>
</reference>
<dbReference type="AlphaFoldDB" id="A0A183U9P7"/>
<name>A0A183U9P7_TOXCA</name>
<organism evidence="2 3">
    <name type="scientific">Toxocara canis</name>
    <name type="common">Canine roundworm</name>
    <dbReference type="NCBI Taxonomy" id="6265"/>
    <lineage>
        <taxon>Eukaryota</taxon>
        <taxon>Metazoa</taxon>
        <taxon>Ecdysozoa</taxon>
        <taxon>Nematoda</taxon>
        <taxon>Chromadorea</taxon>
        <taxon>Rhabditida</taxon>
        <taxon>Spirurina</taxon>
        <taxon>Ascaridomorpha</taxon>
        <taxon>Ascaridoidea</taxon>
        <taxon>Toxocaridae</taxon>
        <taxon>Toxocara</taxon>
    </lineage>
</organism>
<sequence length="65" mass="7278">MKKMIRDDHVLLIQPVVLVMPDIPAVATVLEGVKFELQDCALPNLKGYFSCEFLLGERCISTQIS</sequence>